<dbReference type="OrthoDB" id="635146at2"/>
<keyword evidence="3" id="KW-0540">Nuclease</keyword>
<gene>
    <name evidence="11" type="ORF">H9I45_01725</name>
</gene>
<evidence type="ECO:0000256" key="2">
    <source>
        <dbReference type="ARBA" id="ARBA00001946"/>
    </source>
</evidence>
<reference evidence="11 12" key="1">
    <citation type="journal article" date="2016" name="Int. J. Syst. Evol. Microbiol.">
        <title>Polaribacter haliotis sp. nov., isolated from the gut of abalone Haliotis discus hannai.</title>
        <authorList>
            <person name="Kim Y.O."/>
            <person name="Park I.S."/>
            <person name="Park S."/>
            <person name="Nam B.H."/>
            <person name="Park J.M."/>
            <person name="Kim D.G."/>
            <person name="Yoon J.H."/>
        </authorList>
    </citation>
    <scope>NUCLEOTIDE SEQUENCE [LARGE SCALE GENOMIC DNA]</scope>
    <source>
        <strain evidence="11 12">KCTC 52418</strain>
    </source>
</reference>
<keyword evidence="8" id="KW-0234">DNA repair</keyword>
<dbReference type="GO" id="GO:0004519">
    <property type="term" value="F:endonuclease activity"/>
    <property type="evidence" value="ECO:0007669"/>
    <property type="project" value="UniProtKB-KW"/>
</dbReference>
<dbReference type="Pfam" id="PF03372">
    <property type="entry name" value="Exo_endo_phos"/>
    <property type="match status" value="1"/>
</dbReference>
<dbReference type="KEGG" id="phal:H9I45_01725"/>
<keyword evidence="5" id="KW-0227">DNA damage</keyword>
<evidence type="ECO:0000259" key="10">
    <source>
        <dbReference type="Pfam" id="PF03372"/>
    </source>
</evidence>
<proteinExistence type="predicted"/>
<sequence>MKNLSFLDKIFYLLNSLLATLLLLSYLLPFISPSTIPFFAVLSLFVPVLIIINLGFFIYWLIKLKKQAFLSAFVLIIGWCFSSPFYKISSKSSSLNTDLKVMSYNVKAFDLFTNKKDSTLNTGFDFIASKNPDVLVIQEYYQSTKIHLSYPYKFVKTKNKKGKFGMAIYSKYKIINSGSLDFKDTSNNIIYIDIVKKKDTIRVYNLHLESLRIKPNEENFGQENSEKLLIRVTNSFEKQAEQTNQFLAHEQQWKGKKIICGDFNNTGYSWVYDQITKNKKDAFIEAGKGFGKTFNYWFPMRIDFILTDENAIINQFKSFSEQYSDHFPIQAKINW</sequence>
<evidence type="ECO:0000313" key="12">
    <source>
        <dbReference type="Proteomes" id="UP000516764"/>
    </source>
</evidence>
<feature type="transmembrane region" description="Helical" evidence="9">
    <location>
        <begin position="12"/>
        <end position="32"/>
    </location>
</feature>
<evidence type="ECO:0000256" key="1">
    <source>
        <dbReference type="ARBA" id="ARBA00001936"/>
    </source>
</evidence>
<keyword evidence="7" id="KW-0460">Magnesium</keyword>
<feature type="transmembrane region" description="Helical" evidence="9">
    <location>
        <begin position="68"/>
        <end position="86"/>
    </location>
</feature>
<dbReference type="RefSeq" id="WP_088353659.1">
    <property type="nucleotide sequence ID" value="NZ_CP061813.1"/>
</dbReference>
<keyword evidence="6" id="KW-0378">Hydrolase</keyword>
<keyword evidence="9" id="KW-0472">Membrane</keyword>
<keyword evidence="9" id="KW-1133">Transmembrane helix</keyword>
<accession>A0A7L8AGU2</accession>
<name>A0A7L8AGU2_9FLAO</name>
<dbReference type="CDD" id="cd09084">
    <property type="entry name" value="EEP-2"/>
    <property type="match status" value="1"/>
</dbReference>
<dbReference type="Gene3D" id="3.60.10.10">
    <property type="entry name" value="Endonuclease/exonuclease/phosphatase"/>
    <property type="match status" value="1"/>
</dbReference>
<evidence type="ECO:0000313" key="11">
    <source>
        <dbReference type="EMBL" id="QOD61190.1"/>
    </source>
</evidence>
<dbReference type="SUPFAM" id="SSF56219">
    <property type="entry name" value="DNase I-like"/>
    <property type="match status" value="1"/>
</dbReference>
<dbReference type="InterPro" id="IPR005135">
    <property type="entry name" value="Endo/exonuclease/phosphatase"/>
</dbReference>
<dbReference type="InterPro" id="IPR051547">
    <property type="entry name" value="TDP2-like"/>
</dbReference>
<evidence type="ECO:0000256" key="7">
    <source>
        <dbReference type="ARBA" id="ARBA00022842"/>
    </source>
</evidence>
<evidence type="ECO:0000256" key="4">
    <source>
        <dbReference type="ARBA" id="ARBA00022723"/>
    </source>
</evidence>
<comment type="cofactor">
    <cofactor evidence="1">
        <name>Mn(2+)</name>
        <dbReference type="ChEBI" id="CHEBI:29035"/>
    </cofactor>
</comment>
<evidence type="ECO:0000256" key="6">
    <source>
        <dbReference type="ARBA" id="ARBA00022801"/>
    </source>
</evidence>
<dbReference type="GO" id="GO:0004527">
    <property type="term" value="F:exonuclease activity"/>
    <property type="evidence" value="ECO:0007669"/>
    <property type="project" value="UniProtKB-KW"/>
</dbReference>
<dbReference type="AlphaFoldDB" id="A0A7L8AGU2"/>
<evidence type="ECO:0000256" key="9">
    <source>
        <dbReference type="SAM" id="Phobius"/>
    </source>
</evidence>
<feature type="domain" description="Endonuclease/exonuclease/phosphatase" evidence="10">
    <location>
        <begin position="125"/>
        <end position="326"/>
    </location>
</feature>
<keyword evidence="12" id="KW-1185">Reference proteome</keyword>
<dbReference type="PANTHER" id="PTHR15822:SF4">
    <property type="entry name" value="TYROSYL-DNA PHOSPHODIESTERASE 2"/>
    <property type="match status" value="1"/>
</dbReference>
<dbReference type="GO" id="GO:0006281">
    <property type="term" value="P:DNA repair"/>
    <property type="evidence" value="ECO:0007669"/>
    <property type="project" value="UniProtKB-KW"/>
</dbReference>
<evidence type="ECO:0000256" key="3">
    <source>
        <dbReference type="ARBA" id="ARBA00022722"/>
    </source>
</evidence>
<dbReference type="InterPro" id="IPR036691">
    <property type="entry name" value="Endo/exonu/phosph_ase_sf"/>
</dbReference>
<evidence type="ECO:0000256" key="5">
    <source>
        <dbReference type="ARBA" id="ARBA00022763"/>
    </source>
</evidence>
<dbReference type="PANTHER" id="PTHR15822">
    <property type="entry name" value="TRAF AND TNF RECEPTOR-ASSOCIATED PROTEIN"/>
    <property type="match status" value="1"/>
</dbReference>
<protein>
    <submittedName>
        <fullName evidence="11">Endonuclease/exonuclease/phosphatase family protein</fullName>
    </submittedName>
</protein>
<keyword evidence="9" id="KW-0812">Transmembrane</keyword>
<dbReference type="GO" id="GO:0046872">
    <property type="term" value="F:metal ion binding"/>
    <property type="evidence" value="ECO:0007669"/>
    <property type="project" value="UniProtKB-KW"/>
</dbReference>
<dbReference type="EMBL" id="CP061813">
    <property type="protein sequence ID" value="QOD61190.1"/>
    <property type="molecule type" value="Genomic_DNA"/>
</dbReference>
<comment type="cofactor">
    <cofactor evidence="2">
        <name>Mg(2+)</name>
        <dbReference type="ChEBI" id="CHEBI:18420"/>
    </cofactor>
</comment>
<evidence type="ECO:0000256" key="8">
    <source>
        <dbReference type="ARBA" id="ARBA00023204"/>
    </source>
</evidence>
<keyword evidence="11" id="KW-0255">Endonuclease</keyword>
<feature type="transmembrane region" description="Helical" evidence="9">
    <location>
        <begin position="38"/>
        <end position="61"/>
    </location>
</feature>
<keyword evidence="4" id="KW-0479">Metal-binding</keyword>
<keyword evidence="11" id="KW-0269">Exonuclease</keyword>
<dbReference type="Proteomes" id="UP000516764">
    <property type="component" value="Chromosome"/>
</dbReference>
<organism evidence="11 12">
    <name type="scientific">Polaribacter haliotis</name>
    <dbReference type="NCBI Taxonomy" id="1888915"/>
    <lineage>
        <taxon>Bacteria</taxon>
        <taxon>Pseudomonadati</taxon>
        <taxon>Bacteroidota</taxon>
        <taxon>Flavobacteriia</taxon>
        <taxon>Flavobacteriales</taxon>
        <taxon>Flavobacteriaceae</taxon>
    </lineage>
</organism>